<dbReference type="PANTHER" id="PTHR46087:SF9">
    <property type="entry name" value="ARM REPEAT SUPERFAMILY PROTEIN"/>
    <property type="match status" value="1"/>
</dbReference>
<keyword evidence="3" id="KW-1185">Reference proteome</keyword>
<dbReference type="AlphaFoldDB" id="A0AAV7F5K1"/>
<feature type="region of interest" description="Disordered" evidence="1">
    <location>
        <begin position="1098"/>
        <end position="1117"/>
    </location>
</feature>
<dbReference type="PANTHER" id="PTHR46087">
    <property type="entry name" value="PUTATIVE, EXPRESSED-RELATED"/>
    <property type="match status" value="1"/>
</dbReference>
<feature type="compositionally biased region" description="Basic and acidic residues" evidence="1">
    <location>
        <begin position="1054"/>
        <end position="1066"/>
    </location>
</feature>
<evidence type="ECO:0008006" key="4">
    <source>
        <dbReference type="Google" id="ProtNLM"/>
    </source>
</evidence>
<dbReference type="InterPro" id="IPR016024">
    <property type="entry name" value="ARM-type_fold"/>
</dbReference>
<name>A0AAV7F5K1_ARIFI</name>
<proteinExistence type="predicted"/>
<evidence type="ECO:0000313" key="3">
    <source>
        <dbReference type="Proteomes" id="UP000825729"/>
    </source>
</evidence>
<dbReference type="InterPro" id="IPR055296">
    <property type="entry name" value="SRL2-like"/>
</dbReference>
<reference evidence="2 3" key="1">
    <citation type="submission" date="2021-07" db="EMBL/GenBank/DDBJ databases">
        <title>The Aristolochia fimbriata genome: insights into angiosperm evolution, floral development and chemical biosynthesis.</title>
        <authorList>
            <person name="Jiao Y."/>
        </authorList>
    </citation>
    <scope>NUCLEOTIDE SEQUENCE [LARGE SCALE GENOMIC DNA]</scope>
    <source>
        <strain evidence="2">IBCAS-2021</strain>
        <tissue evidence="2">Leaf</tissue>
    </source>
</reference>
<dbReference type="EMBL" id="JAINDJ010000002">
    <property type="protein sequence ID" value="KAG9456465.1"/>
    <property type="molecule type" value="Genomic_DNA"/>
</dbReference>
<comment type="caution">
    <text evidence="2">The sequence shown here is derived from an EMBL/GenBank/DDBJ whole genome shotgun (WGS) entry which is preliminary data.</text>
</comment>
<organism evidence="2 3">
    <name type="scientific">Aristolochia fimbriata</name>
    <name type="common">White veined hardy Dutchman's pipe vine</name>
    <dbReference type="NCBI Taxonomy" id="158543"/>
    <lineage>
        <taxon>Eukaryota</taxon>
        <taxon>Viridiplantae</taxon>
        <taxon>Streptophyta</taxon>
        <taxon>Embryophyta</taxon>
        <taxon>Tracheophyta</taxon>
        <taxon>Spermatophyta</taxon>
        <taxon>Magnoliopsida</taxon>
        <taxon>Magnoliidae</taxon>
        <taxon>Piperales</taxon>
        <taxon>Aristolochiaceae</taxon>
        <taxon>Aristolochia</taxon>
    </lineage>
</organism>
<dbReference type="Pfam" id="PF21052">
    <property type="entry name" value="EFR3_ARM"/>
    <property type="match status" value="1"/>
</dbReference>
<sequence>MGFPASGLISQRRTEAGSRDLKATNCRRDHSFFLLLPSQLFEPSRTRLCFFCPSMRARSRQPVKRYKKLLSDIFPRSQTEPPNDRKIAKLCEYASRNPMRIPKITNLLEQKCYKELRNERFASAKIVISIYRKLLSSCKEQMPLFASSLVSIIYTLLDQTRQDEMRIIGCQALFDFINCQVDGTYMFNLEGLIPKLCQLTQEVGEDESTVHLKSAALQALSSMVWFMGEYSHISAEFDNVVSVVLENFDGPRKNSDEKQGQPNRWVQEVRKTEGHAPPHALTTVPSWKSIVKGEVNINDEDACNPHFWAKICVQNMANLAKEATTVRRVLESLFRFFDHENLWSTQHGLALPVLQEMLLLMEAAGQSTHLLLSILIKHLDHKTVVKQPEMQLSIVEVTTILAQHSKVQSSVAIIGAVTDLMRHLRKSIHLSLDDANLGTDMIKWNIKFRTAVDECLVQVANKVGDAGPVLDVMAVMLENISNSTIMARTTISTVYRAAQIIAAVPNISYHNKAFPESLFHQLLLAMIYPDKETRVGAHRIFSVILVPSSVCPTTSSGSTEPPAGNLRRTLSRTVSVFSSSAALFEKLRRERSSLRESACQESLENAMMNVNSTPLIKLQSTKSRAFSFRGGPLPSAADVKSSNNMSKDMEPITLRLSSRQITLLFSSIWAQATCPENTPDNFEAIAHTYSLVLLFSRTKVSNHEALVRSFQLAFSLQRVALKDGTNLPPSRRRSLFTLATSMVVFSAKAHNILSIIPSVKALLTDKTIDPFLHLVEESKLQAVNIDADHRLKVYGSKDDETAASLSLSAITMTSSQSVELASTIVKSLGSLTDAESVTITQQLTSDFLPDDVCPLGAQLLESQGQISQIGSKDHKFFDEALPALLIEDDGFSEPFGSQAGSQSEFAVNSNLLSVNQLLESVLETARHVGRFSVSTAPDVPYKEMASHCEALLAGKQEKMSVFMSQQQKPETFLIDFGPDPVKQPSYSLMDQSFQPLQGGNPFADQNFIPAPLKFSNAPALPFCATEFHHQPQISLLSKSGVFSLPGKRKPPRFGRLDSLEVSDHGPDLGSGYVSRRSGGYSRVSTPLSFASRTSRESGSYLRLSEQSGRKSGIPPGPSIIALGIS</sequence>
<dbReference type="InterPro" id="IPR049152">
    <property type="entry name" value="EFR3-like_ARM"/>
</dbReference>
<feature type="region of interest" description="Disordered" evidence="1">
    <location>
        <begin position="1053"/>
        <end position="1085"/>
    </location>
</feature>
<feature type="compositionally biased region" description="Low complexity" evidence="1">
    <location>
        <begin position="1069"/>
        <end position="1084"/>
    </location>
</feature>
<accession>A0AAV7F5K1</accession>
<evidence type="ECO:0000256" key="1">
    <source>
        <dbReference type="SAM" id="MobiDB-lite"/>
    </source>
</evidence>
<evidence type="ECO:0000313" key="2">
    <source>
        <dbReference type="EMBL" id="KAG9456465.1"/>
    </source>
</evidence>
<feature type="region of interest" description="Disordered" evidence="1">
    <location>
        <begin position="1"/>
        <end position="20"/>
    </location>
</feature>
<gene>
    <name evidence="2" type="ORF">H6P81_000973</name>
</gene>
<protein>
    <recommendedName>
        <fullName evidence="4">ARM repeat superfamily protein</fullName>
    </recommendedName>
</protein>
<dbReference type="Proteomes" id="UP000825729">
    <property type="component" value="Unassembled WGS sequence"/>
</dbReference>
<dbReference type="SUPFAM" id="SSF48371">
    <property type="entry name" value="ARM repeat"/>
    <property type="match status" value="1"/>
</dbReference>